<evidence type="ECO:0000313" key="1">
    <source>
        <dbReference type="EMBL" id="GGT92528.1"/>
    </source>
</evidence>
<dbReference type="EMBL" id="BMSA01000041">
    <property type="protein sequence ID" value="GGT92528.1"/>
    <property type="molecule type" value="Genomic_DNA"/>
</dbReference>
<sequence>MPPSADRAVFWGWLAAMSAPVHTWAILGFRRKELVTLDVPVVVLPGGCSRVRRRMSRSGRLRHPRALSVRSRSPLWQGATVRSGPVVIRCSVKSRFKDLAYSGWGVVAMRI</sequence>
<dbReference type="Proteomes" id="UP000646776">
    <property type="component" value="Unassembled WGS sequence"/>
</dbReference>
<evidence type="ECO:0000313" key="2">
    <source>
        <dbReference type="Proteomes" id="UP000646776"/>
    </source>
</evidence>
<reference evidence="1" key="1">
    <citation type="journal article" date="2014" name="Int. J. Syst. Evol. Microbiol.">
        <title>Complete genome sequence of Corynebacterium casei LMG S-19264T (=DSM 44701T), isolated from a smear-ripened cheese.</title>
        <authorList>
            <consortium name="US DOE Joint Genome Institute (JGI-PGF)"/>
            <person name="Walter F."/>
            <person name="Albersmeier A."/>
            <person name="Kalinowski J."/>
            <person name="Ruckert C."/>
        </authorList>
    </citation>
    <scope>NUCLEOTIDE SEQUENCE</scope>
    <source>
        <strain evidence="1">JCM 4125</strain>
    </source>
</reference>
<accession>A0A918HRZ5</accession>
<gene>
    <name evidence="1" type="ORF">GCM10010226_83090</name>
</gene>
<proteinExistence type="predicted"/>
<organism evidence="1 2">
    <name type="scientific">Streptomyces phaeofaciens</name>
    <dbReference type="NCBI Taxonomy" id="68254"/>
    <lineage>
        <taxon>Bacteria</taxon>
        <taxon>Bacillati</taxon>
        <taxon>Actinomycetota</taxon>
        <taxon>Actinomycetes</taxon>
        <taxon>Kitasatosporales</taxon>
        <taxon>Streptomycetaceae</taxon>
        <taxon>Streptomyces</taxon>
    </lineage>
</organism>
<dbReference type="AlphaFoldDB" id="A0A918HRZ5"/>
<name>A0A918HRZ5_9ACTN</name>
<reference evidence="1" key="2">
    <citation type="submission" date="2020-09" db="EMBL/GenBank/DDBJ databases">
        <authorList>
            <person name="Sun Q."/>
            <person name="Ohkuma M."/>
        </authorList>
    </citation>
    <scope>NUCLEOTIDE SEQUENCE</scope>
    <source>
        <strain evidence="1">JCM 4125</strain>
    </source>
</reference>
<keyword evidence="2" id="KW-1185">Reference proteome</keyword>
<comment type="caution">
    <text evidence="1">The sequence shown here is derived from an EMBL/GenBank/DDBJ whole genome shotgun (WGS) entry which is preliminary data.</text>
</comment>
<protein>
    <submittedName>
        <fullName evidence="1">Uncharacterized protein</fullName>
    </submittedName>
</protein>